<proteinExistence type="predicted"/>
<accession>A0A1L3I0P5</accession>
<gene>
    <name evidence="2" type="ORF">PhaeoP97_00228</name>
</gene>
<dbReference type="RefSeq" id="WP_237028968.1">
    <property type="nucleotide sequence ID" value="NZ_CP016364.1"/>
</dbReference>
<name>A0A1L3I0P5_9RHOB</name>
<protein>
    <submittedName>
        <fullName evidence="2">Uncharacterized protein</fullName>
    </submittedName>
</protein>
<organism evidence="2 3">
    <name type="scientific">Phaeobacter porticola</name>
    <dbReference type="NCBI Taxonomy" id="1844006"/>
    <lineage>
        <taxon>Bacteria</taxon>
        <taxon>Pseudomonadati</taxon>
        <taxon>Pseudomonadota</taxon>
        <taxon>Alphaproteobacteria</taxon>
        <taxon>Rhodobacterales</taxon>
        <taxon>Roseobacteraceae</taxon>
        <taxon>Phaeobacter</taxon>
    </lineage>
</organism>
<keyword evidence="3" id="KW-1185">Reference proteome</keyword>
<sequence length="118" mass="13159">MAERDLWRAILALAVSDTLYEGDAPVACDARDAAREWFRFGGRDFRFTCVMAGFDPDAVQARYMAGKFSAVAEAGRAFMHHTGRPPRAPEAVRAWPRVSARHQQKSEQQGGHNGRPNQ</sequence>
<evidence type="ECO:0000256" key="1">
    <source>
        <dbReference type="SAM" id="MobiDB-lite"/>
    </source>
</evidence>
<dbReference type="STRING" id="1844006.PhaeoP97_00228"/>
<feature type="compositionally biased region" description="Polar residues" evidence="1">
    <location>
        <begin position="106"/>
        <end position="118"/>
    </location>
</feature>
<evidence type="ECO:0000313" key="2">
    <source>
        <dbReference type="EMBL" id="APG45680.1"/>
    </source>
</evidence>
<dbReference type="Proteomes" id="UP000183859">
    <property type="component" value="Chromosome"/>
</dbReference>
<dbReference type="AlphaFoldDB" id="A0A1L3I0P5"/>
<feature type="region of interest" description="Disordered" evidence="1">
    <location>
        <begin position="81"/>
        <end position="118"/>
    </location>
</feature>
<evidence type="ECO:0000313" key="3">
    <source>
        <dbReference type="Proteomes" id="UP000183859"/>
    </source>
</evidence>
<dbReference type="KEGG" id="php:PhaeoP97_00228"/>
<reference evidence="3" key="1">
    <citation type="submission" date="2016-07" db="EMBL/GenBank/DDBJ databases">
        <title>Phaeobacter portensis sp. nov., a tropodithietic acid producing bacterium isolated from a German harbor.</title>
        <authorList>
            <person name="Freese H.M."/>
            <person name="Bunk B."/>
            <person name="Breider S."/>
            <person name="Brinkhoff T."/>
        </authorList>
    </citation>
    <scope>NUCLEOTIDE SEQUENCE [LARGE SCALE GENOMIC DNA]</scope>
    <source>
        <strain evidence="3">P97</strain>
    </source>
</reference>
<dbReference type="EMBL" id="CP016364">
    <property type="protein sequence ID" value="APG45680.1"/>
    <property type="molecule type" value="Genomic_DNA"/>
</dbReference>